<dbReference type="RefSeq" id="XP_001329167.1">
    <property type="nucleotide sequence ID" value="XM_001329132.1"/>
</dbReference>
<dbReference type="InParanoid" id="A2DRI1"/>
<name>A2DRI1_TRIV3</name>
<evidence type="ECO:0000313" key="2">
    <source>
        <dbReference type="EMBL" id="EAY16944.1"/>
    </source>
</evidence>
<dbReference type="VEuPathDB" id="TrichDB:TVAG_280600"/>
<reference evidence="2" key="2">
    <citation type="journal article" date="2007" name="Science">
        <title>Draft genome sequence of the sexually transmitted pathogen Trichomonas vaginalis.</title>
        <authorList>
            <person name="Carlton J.M."/>
            <person name="Hirt R.P."/>
            <person name="Silva J.C."/>
            <person name="Delcher A.L."/>
            <person name="Schatz M."/>
            <person name="Zhao Q."/>
            <person name="Wortman J.R."/>
            <person name="Bidwell S.L."/>
            <person name="Alsmark U.C.M."/>
            <person name="Besteiro S."/>
            <person name="Sicheritz-Ponten T."/>
            <person name="Noel C.J."/>
            <person name="Dacks J.B."/>
            <person name="Foster P.G."/>
            <person name="Simillion C."/>
            <person name="Van de Peer Y."/>
            <person name="Miranda-Saavedra D."/>
            <person name="Barton G.J."/>
            <person name="Westrop G.D."/>
            <person name="Mueller S."/>
            <person name="Dessi D."/>
            <person name="Fiori P.L."/>
            <person name="Ren Q."/>
            <person name="Paulsen I."/>
            <person name="Zhang H."/>
            <person name="Bastida-Corcuera F.D."/>
            <person name="Simoes-Barbosa A."/>
            <person name="Brown M.T."/>
            <person name="Hayes R.D."/>
            <person name="Mukherjee M."/>
            <person name="Okumura C.Y."/>
            <person name="Schneider R."/>
            <person name="Smith A.J."/>
            <person name="Vanacova S."/>
            <person name="Villalvazo M."/>
            <person name="Haas B.J."/>
            <person name="Pertea M."/>
            <person name="Feldblyum T.V."/>
            <person name="Utterback T.R."/>
            <person name="Shu C.L."/>
            <person name="Osoegawa K."/>
            <person name="de Jong P.J."/>
            <person name="Hrdy I."/>
            <person name="Horvathova L."/>
            <person name="Zubacova Z."/>
            <person name="Dolezal P."/>
            <person name="Malik S.B."/>
            <person name="Logsdon J.M. Jr."/>
            <person name="Henze K."/>
            <person name="Gupta A."/>
            <person name="Wang C.C."/>
            <person name="Dunne R.L."/>
            <person name="Upcroft J.A."/>
            <person name="Upcroft P."/>
            <person name="White O."/>
            <person name="Salzberg S.L."/>
            <person name="Tang P."/>
            <person name="Chiu C.-H."/>
            <person name="Lee Y.-S."/>
            <person name="Embley T.M."/>
            <person name="Coombs G.H."/>
            <person name="Mottram J.C."/>
            <person name="Tachezy J."/>
            <person name="Fraser-Liggett C.M."/>
            <person name="Johnson P.J."/>
        </authorList>
    </citation>
    <scope>NUCLEOTIDE SEQUENCE [LARGE SCALE GENOMIC DNA]</scope>
    <source>
        <strain evidence="2">G3</strain>
    </source>
</reference>
<organism evidence="2 3">
    <name type="scientific">Trichomonas vaginalis (strain ATCC PRA-98 / G3)</name>
    <dbReference type="NCBI Taxonomy" id="412133"/>
    <lineage>
        <taxon>Eukaryota</taxon>
        <taxon>Metamonada</taxon>
        <taxon>Parabasalia</taxon>
        <taxon>Trichomonadida</taxon>
        <taxon>Trichomonadidae</taxon>
        <taxon>Trichomonas</taxon>
    </lineage>
</organism>
<dbReference type="EMBL" id="DS113236">
    <property type="protein sequence ID" value="EAY16944.1"/>
    <property type="molecule type" value="Genomic_DNA"/>
</dbReference>
<dbReference type="Proteomes" id="UP000001542">
    <property type="component" value="Unassembled WGS sequence"/>
</dbReference>
<feature type="coiled-coil region" evidence="1">
    <location>
        <begin position="119"/>
        <end position="153"/>
    </location>
</feature>
<evidence type="ECO:0000313" key="3">
    <source>
        <dbReference type="Proteomes" id="UP000001542"/>
    </source>
</evidence>
<keyword evidence="3" id="KW-1185">Reference proteome</keyword>
<gene>
    <name evidence="2" type="ORF">TVAG_280600</name>
</gene>
<reference evidence="2" key="1">
    <citation type="submission" date="2006-10" db="EMBL/GenBank/DDBJ databases">
        <authorList>
            <person name="Amadeo P."/>
            <person name="Zhao Q."/>
            <person name="Wortman J."/>
            <person name="Fraser-Liggett C."/>
            <person name="Carlton J."/>
        </authorList>
    </citation>
    <scope>NUCLEOTIDE SEQUENCE</scope>
    <source>
        <strain evidence="2">G3</strain>
    </source>
</reference>
<dbReference type="KEGG" id="tva:4774957"/>
<protein>
    <submittedName>
        <fullName evidence="2">Uncharacterized protein</fullName>
    </submittedName>
</protein>
<accession>A2DRI1</accession>
<evidence type="ECO:0000256" key="1">
    <source>
        <dbReference type="SAM" id="Coils"/>
    </source>
</evidence>
<keyword evidence="1" id="KW-0175">Coiled coil</keyword>
<dbReference type="AlphaFoldDB" id="A2DRI1"/>
<dbReference type="VEuPathDB" id="TrichDB:TVAGG3_0697400"/>
<proteinExistence type="predicted"/>
<dbReference type="SMR" id="A2DRI1"/>
<sequence length="154" mass="17850">MSNKPKKLVLRSKPLIRQRPVARGLHDNTIQDLCERLDYVVKRSELIEAQLNNIEMRKSQSSYNTKDLTFGTPSVLKLNTTASPMRKTEISMSVMDNAQNSYIYQSPIRQNFQNSTPTLADVLNELNELKKDVKSVVEVQRELRNEIMELKRKK</sequence>